<evidence type="ECO:0000256" key="6">
    <source>
        <dbReference type="ARBA" id="ARBA00023136"/>
    </source>
</evidence>
<feature type="transmembrane region" description="Helical" evidence="7">
    <location>
        <begin position="101"/>
        <end position="120"/>
    </location>
</feature>
<dbReference type="PANTHER" id="PTHR23517:SF2">
    <property type="entry name" value="MULTIDRUG RESISTANCE PROTEIN MDTH"/>
    <property type="match status" value="1"/>
</dbReference>
<accession>A0ABS4K991</accession>
<evidence type="ECO:0000256" key="7">
    <source>
        <dbReference type="SAM" id="Phobius"/>
    </source>
</evidence>
<feature type="transmembrane region" description="Helical" evidence="7">
    <location>
        <begin position="371"/>
        <end position="390"/>
    </location>
</feature>
<keyword evidence="3" id="KW-1003">Cell membrane</keyword>
<dbReference type="Pfam" id="PF07690">
    <property type="entry name" value="MFS_1"/>
    <property type="match status" value="1"/>
</dbReference>
<keyword evidence="2" id="KW-0813">Transport</keyword>
<evidence type="ECO:0000313" key="9">
    <source>
        <dbReference type="EMBL" id="MBP2024356.1"/>
    </source>
</evidence>
<keyword evidence="6 7" id="KW-0472">Membrane</keyword>
<keyword evidence="4 7" id="KW-0812">Transmembrane</keyword>
<feature type="transmembrane region" description="Helical" evidence="7">
    <location>
        <begin position="169"/>
        <end position="189"/>
    </location>
</feature>
<evidence type="ECO:0000259" key="8">
    <source>
        <dbReference type="PROSITE" id="PS50850"/>
    </source>
</evidence>
<dbReference type="EMBL" id="JAGGLL010000064">
    <property type="protein sequence ID" value="MBP2024356.1"/>
    <property type="molecule type" value="Genomic_DNA"/>
</dbReference>
<dbReference type="InterPro" id="IPR011701">
    <property type="entry name" value="MFS"/>
</dbReference>
<feature type="transmembrane region" description="Helical" evidence="7">
    <location>
        <begin position="50"/>
        <end position="72"/>
    </location>
</feature>
<sequence length="405" mass="43243">MKFGLPKIKLNKDINILLISILVLHIASYIVNPILPVIFKSEKGLSASHIGLIIGAGSLAFQGGSILGGLLSDRTGRKTTMVIGSLAQAFGLFGYSMLNNISMLLTSSIIIGIGSGMYAPTAKAAIASLASDSSEVRTTAFSLRGIAANIGVCIAGILIFFLSKLSSNITFYVSTGVYIALAGYTWIFLPKDCGESDCPIIPPNSYLQIFKNKSFMIFSIISLFTWIIYSLLSLLLPLRGEAILANGKLVGTIWTITSVIVIVAQGFISKYILQKVNPLTAIFFGVLFFGGGIFMIGLSYNFVVLTLSSVIFLVGEMLMLPTTDSLTSQLAHPELIGAYFSIANLISGLGTAIGNFAGGRIVTAYGIKNNLTPWFIFLIASVIVAVLVLFTKRMPSIKNAVSSQK</sequence>
<gene>
    <name evidence="9" type="ORF">J2Z44_004224</name>
</gene>
<feature type="transmembrane region" description="Helical" evidence="7">
    <location>
        <begin position="215"/>
        <end position="236"/>
    </location>
</feature>
<feature type="transmembrane region" description="Helical" evidence="7">
    <location>
        <begin position="276"/>
        <end position="296"/>
    </location>
</feature>
<feature type="transmembrane region" description="Helical" evidence="7">
    <location>
        <begin position="141"/>
        <end position="163"/>
    </location>
</feature>
<evidence type="ECO:0000256" key="5">
    <source>
        <dbReference type="ARBA" id="ARBA00022989"/>
    </source>
</evidence>
<organism evidence="9 10">
    <name type="scientific">Clostridium punense</name>
    <dbReference type="NCBI Taxonomy" id="1054297"/>
    <lineage>
        <taxon>Bacteria</taxon>
        <taxon>Bacillati</taxon>
        <taxon>Bacillota</taxon>
        <taxon>Clostridia</taxon>
        <taxon>Eubacteriales</taxon>
        <taxon>Clostridiaceae</taxon>
        <taxon>Clostridium</taxon>
    </lineage>
</organism>
<comment type="caution">
    <text evidence="9">The sequence shown here is derived from an EMBL/GenBank/DDBJ whole genome shotgun (WGS) entry which is preliminary data.</text>
</comment>
<feature type="transmembrane region" description="Helical" evidence="7">
    <location>
        <begin position="242"/>
        <end position="264"/>
    </location>
</feature>
<evidence type="ECO:0000256" key="1">
    <source>
        <dbReference type="ARBA" id="ARBA00004651"/>
    </source>
</evidence>
<dbReference type="PANTHER" id="PTHR23517">
    <property type="entry name" value="RESISTANCE PROTEIN MDTM, PUTATIVE-RELATED-RELATED"/>
    <property type="match status" value="1"/>
</dbReference>
<evidence type="ECO:0000313" key="10">
    <source>
        <dbReference type="Proteomes" id="UP001519308"/>
    </source>
</evidence>
<reference evidence="9 10" key="1">
    <citation type="submission" date="2021-03" db="EMBL/GenBank/DDBJ databases">
        <title>Genomic Encyclopedia of Type Strains, Phase IV (KMG-IV): sequencing the most valuable type-strain genomes for metagenomic binning, comparative biology and taxonomic classification.</title>
        <authorList>
            <person name="Goeker M."/>
        </authorList>
    </citation>
    <scope>NUCLEOTIDE SEQUENCE [LARGE SCALE GENOMIC DNA]</scope>
    <source>
        <strain evidence="9 10">DSM 28650</strain>
    </source>
</reference>
<dbReference type="PROSITE" id="PS50850">
    <property type="entry name" value="MFS"/>
    <property type="match status" value="1"/>
</dbReference>
<dbReference type="SUPFAM" id="SSF103473">
    <property type="entry name" value="MFS general substrate transporter"/>
    <property type="match status" value="1"/>
</dbReference>
<feature type="transmembrane region" description="Helical" evidence="7">
    <location>
        <begin position="16"/>
        <end position="38"/>
    </location>
</feature>
<dbReference type="InterPro" id="IPR020846">
    <property type="entry name" value="MFS_dom"/>
</dbReference>
<dbReference type="Gene3D" id="1.20.1250.20">
    <property type="entry name" value="MFS general substrate transporter like domains"/>
    <property type="match status" value="1"/>
</dbReference>
<comment type="subcellular location">
    <subcellularLocation>
        <location evidence="1">Cell membrane</location>
        <topology evidence="1">Multi-pass membrane protein</topology>
    </subcellularLocation>
</comment>
<dbReference type="InterPro" id="IPR050171">
    <property type="entry name" value="MFS_Transporters"/>
</dbReference>
<protein>
    <submittedName>
        <fullName evidence="9">MFS family permease</fullName>
    </submittedName>
</protein>
<evidence type="ECO:0000256" key="3">
    <source>
        <dbReference type="ARBA" id="ARBA00022475"/>
    </source>
</evidence>
<keyword evidence="5 7" id="KW-1133">Transmembrane helix</keyword>
<name>A0ABS4K991_9CLOT</name>
<proteinExistence type="predicted"/>
<evidence type="ECO:0000256" key="4">
    <source>
        <dbReference type="ARBA" id="ARBA00022692"/>
    </source>
</evidence>
<dbReference type="Proteomes" id="UP001519308">
    <property type="component" value="Unassembled WGS sequence"/>
</dbReference>
<feature type="domain" description="Major facilitator superfamily (MFS) profile" evidence="8">
    <location>
        <begin position="13"/>
        <end position="399"/>
    </location>
</feature>
<keyword evidence="10" id="KW-1185">Reference proteome</keyword>
<dbReference type="InterPro" id="IPR036259">
    <property type="entry name" value="MFS_trans_sf"/>
</dbReference>
<feature type="transmembrane region" description="Helical" evidence="7">
    <location>
        <begin position="302"/>
        <end position="323"/>
    </location>
</feature>
<feature type="transmembrane region" description="Helical" evidence="7">
    <location>
        <begin position="335"/>
        <end position="359"/>
    </location>
</feature>
<evidence type="ECO:0000256" key="2">
    <source>
        <dbReference type="ARBA" id="ARBA00022448"/>
    </source>
</evidence>
<dbReference type="RefSeq" id="WP_021285690.1">
    <property type="nucleotide sequence ID" value="NZ_JAGGLL010000064.1"/>
</dbReference>